<dbReference type="EMBL" id="LGRX02005020">
    <property type="protein sequence ID" value="KAK3279316.1"/>
    <property type="molecule type" value="Genomic_DNA"/>
</dbReference>
<dbReference type="PANTHER" id="PTHR45669:SF22">
    <property type="entry name" value="GLUTAREDOXIN DOMAIN-CONTAINING CYSTEINE-RICH PROTEIN CG12206-RELATED"/>
    <property type="match status" value="1"/>
</dbReference>
<dbReference type="InterPro" id="IPR002109">
    <property type="entry name" value="Glutaredoxin"/>
</dbReference>
<name>A0AAE0LBH2_9CHLO</name>
<dbReference type="Pfam" id="PF00462">
    <property type="entry name" value="Glutaredoxin"/>
    <property type="match status" value="1"/>
</dbReference>
<gene>
    <name evidence="2" type="ORF">CYMTET_12792</name>
</gene>
<accession>A0AAE0LBH2</accession>
<reference evidence="2 3" key="1">
    <citation type="journal article" date="2015" name="Genome Biol. Evol.">
        <title>Comparative Genomics of a Bacterivorous Green Alga Reveals Evolutionary Causalities and Consequences of Phago-Mixotrophic Mode of Nutrition.</title>
        <authorList>
            <person name="Burns J.A."/>
            <person name="Paasch A."/>
            <person name="Narechania A."/>
            <person name="Kim E."/>
        </authorList>
    </citation>
    <scope>NUCLEOTIDE SEQUENCE [LARGE SCALE GENOMIC DNA]</scope>
    <source>
        <strain evidence="2 3">PLY_AMNH</strain>
    </source>
</reference>
<dbReference type="PROSITE" id="PS51354">
    <property type="entry name" value="GLUTAREDOXIN_2"/>
    <property type="match status" value="1"/>
</dbReference>
<dbReference type="Gene3D" id="3.40.30.10">
    <property type="entry name" value="Glutaredoxin"/>
    <property type="match status" value="1"/>
</dbReference>
<evidence type="ECO:0000259" key="1">
    <source>
        <dbReference type="Pfam" id="PF00462"/>
    </source>
</evidence>
<feature type="domain" description="Glutaredoxin" evidence="1">
    <location>
        <begin position="136"/>
        <end position="203"/>
    </location>
</feature>
<proteinExistence type="predicted"/>
<evidence type="ECO:0000313" key="2">
    <source>
        <dbReference type="EMBL" id="KAK3279316.1"/>
    </source>
</evidence>
<dbReference type="SUPFAM" id="SSF52833">
    <property type="entry name" value="Thioredoxin-like"/>
    <property type="match status" value="1"/>
</dbReference>
<dbReference type="InterPro" id="IPR036249">
    <property type="entry name" value="Thioredoxin-like_sf"/>
</dbReference>
<organism evidence="2 3">
    <name type="scientific">Cymbomonas tetramitiformis</name>
    <dbReference type="NCBI Taxonomy" id="36881"/>
    <lineage>
        <taxon>Eukaryota</taxon>
        <taxon>Viridiplantae</taxon>
        <taxon>Chlorophyta</taxon>
        <taxon>Pyramimonadophyceae</taxon>
        <taxon>Pyramimonadales</taxon>
        <taxon>Pyramimonadaceae</taxon>
        <taxon>Cymbomonas</taxon>
    </lineage>
</organism>
<comment type="caution">
    <text evidence="2">The sequence shown here is derived from an EMBL/GenBank/DDBJ whole genome shotgun (WGS) entry which is preliminary data.</text>
</comment>
<dbReference type="Proteomes" id="UP001190700">
    <property type="component" value="Unassembled WGS sequence"/>
</dbReference>
<sequence length="262" mass="29510">MGLKTRMHNLFNASPIPIQKRRPLDGNSRCSLVPSCLPFYPSESTNEQETPEAKATLVVDDEWGIVTLEERSGDDDVKLADHLDAKVTKGESALMRAQSMIGTPTATRLTGTWYAMDTKDNDPKENVTPQQTKPPIVVYSTSMACIRKTFEESNKVRNMFLNFGVEFDERDVFLNKDYRPELKERLQGMACPVPRVFLGERYIGGYLELDQLNDDGKLKELLEKGGYLSRKRAATLSYSYLVDELEAVCSGSFVGQVCQEDM</sequence>
<evidence type="ECO:0000313" key="3">
    <source>
        <dbReference type="Proteomes" id="UP001190700"/>
    </source>
</evidence>
<keyword evidence="3" id="KW-1185">Reference proteome</keyword>
<dbReference type="PANTHER" id="PTHR45669">
    <property type="entry name" value="GLUTAREDOXIN DOMAIN-CONTAINING CYSTEINE-RICH PROTEIN CG12206-RELATED"/>
    <property type="match status" value="1"/>
</dbReference>
<protein>
    <recommendedName>
        <fullName evidence="1">Glutaredoxin domain-containing protein</fullName>
    </recommendedName>
</protein>
<dbReference type="AlphaFoldDB" id="A0AAE0LBH2"/>